<dbReference type="SUPFAM" id="SSF103190">
    <property type="entry name" value="Sensory domain-like"/>
    <property type="match status" value="1"/>
</dbReference>
<dbReference type="InterPro" id="IPR008599">
    <property type="entry name" value="Diacid_rec"/>
</dbReference>
<dbReference type="InterPro" id="IPR009057">
    <property type="entry name" value="Homeodomain-like_sf"/>
</dbReference>
<dbReference type="InterPro" id="IPR042070">
    <property type="entry name" value="PucR_C-HTH_sf"/>
</dbReference>
<dbReference type="InterPro" id="IPR051448">
    <property type="entry name" value="CdaR-like_regulators"/>
</dbReference>
<dbReference type="OrthoDB" id="212459at2"/>
<evidence type="ECO:0000259" key="2">
    <source>
        <dbReference type="PROSITE" id="PS50887"/>
    </source>
</evidence>
<protein>
    <submittedName>
        <fullName evidence="3">Transcriptional regulator</fullName>
    </submittedName>
</protein>
<feature type="domain" description="GGDEF" evidence="2">
    <location>
        <begin position="160"/>
        <end position="282"/>
    </location>
</feature>
<dbReference type="KEGG" id="cthd:CDO33_11380"/>
<sequence>MHLSTESAQQIANEISTIVKQNVNIMDAQGYIIASTDPQRIGNFHEGAKKIIEEGLPEFYVTPEAQTPTTRTGLNLPIVINGETIGVVGITGEYEQVYNYGQIVKKMTEILVRESYNREQERFDNKIRNRFLEDWILGSGLEQGSAFIERGVALHIDITRPRRAMVLRINGFRQLAGTGEGQKLIEKVEREVQRFISQEQSNIYLRLTTKQVCLVSPRSDEMMKALAEKLVQHIKRNLDVDLLIGIDSGESGTTDVRTAYAKANKASHACLVSNHSILLYDQINMEIFMEDIPKSVKEEYLRKIFTGCSYEKILHWINILEAYFSAEGSISLAAQKLYMHKNTLQYKLKKLEEITGYDVRLPSNSAVFYIAVLFFRDVKNDMTIYGE</sequence>
<dbReference type="InterPro" id="IPR025736">
    <property type="entry name" value="PucR_C-HTH_dom"/>
</dbReference>
<dbReference type="InterPro" id="IPR000160">
    <property type="entry name" value="GGDEF_dom"/>
</dbReference>
<evidence type="ECO:0000313" key="4">
    <source>
        <dbReference type="Proteomes" id="UP000236151"/>
    </source>
</evidence>
<dbReference type="Pfam" id="PF17853">
    <property type="entry name" value="GGDEF_2"/>
    <property type="match status" value="1"/>
</dbReference>
<dbReference type="Pfam" id="PF13556">
    <property type="entry name" value="HTH_30"/>
    <property type="match status" value="1"/>
</dbReference>
<accession>A0A2K2FLF6</accession>
<dbReference type="Pfam" id="PF05651">
    <property type="entry name" value="Diacid_rec"/>
    <property type="match status" value="1"/>
</dbReference>
<evidence type="ECO:0000313" key="3">
    <source>
        <dbReference type="EMBL" id="PNU01266.1"/>
    </source>
</evidence>
<dbReference type="RefSeq" id="WP_103080122.1">
    <property type="nucleotide sequence ID" value="NZ_CP021850.1"/>
</dbReference>
<dbReference type="InterPro" id="IPR041522">
    <property type="entry name" value="CdaR_GGDEF"/>
</dbReference>
<comment type="similarity">
    <text evidence="1">Belongs to the CdaR family.</text>
</comment>
<dbReference type="InterPro" id="IPR029151">
    <property type="entry name" value="Sensor-like_sf"/>
</dbReference>
<keyword evidence="4" id="KW-1185">Reference proteome</keyword>
<organism evidence="3 4">
    <name type="scientific">Clostridium thermosuccinogenes</name>
    <dbReference type="NCBI Taxonomy" id="84032"/>
    <lineage>
        <taxon>Bacteria</taxon>
        <taxon>Bacillati</taxon>
        <taxon>Bacillota</taxon>
        <taxon>Clostridia</taxon>
        <taxon>Eubacteriales</taxon>
        <taxon>Clostridiaceae</taxon>
        <taxon>Clostridium</taxon>
    </lineage>
</organism>
<gene>
    <name evidence="3" type="ORF">CDQ84_02460</name>
</gene>
<dbReference type="Proteomes" id="UP000236151">
    <property type="component" value="Unassembled WGS sequence"/>
</dbReference>
<dbReference type="PROSITE" id="PS50887">
    <property type="entry name" value="GGDEF"/>
    <property type="match status" value="1"/>
</dbReference>
<evidence type="ECO:0000256" key="1">
    <source>
        <dbReference type="ARBA" id="ARBA00006754"/>
    </source>
</evidence>
<name>A0A2K2FLF6_9CLOT</name>
<reference evidence="3 4" key="1">
    <citation type="submission" date="2017-06" db="EMBL/GenBank/DDBJ databases">
        <title>Investigating the central metabolism of Clostridium thermosuccinogenes.</title>
        <authorList>
            <person name="Koendjbiharie J.G."/>
            <person name="van Kranenburg R."/>
        </authorList>
    </citation>
    <scope>NUCLEOTIDE SEQUENCE [LARGE SCALE GENOMIC DNA]</scope>
    <source>
        <strain evidence="3 4">DSM 5806</strain>
    </source>
</reference>
<dbReference type="PANTHER" id="PTHR33744:SF16">
    <property type="entry name" value="CARBOHYDRATE DIACID REGULATOR"/>
    <property type="match status" value="1"/>
</dbReference>
<dbReference type="AlphaFoldDB" id="A0A2K2FLF6"/>
<comment type="caution">
    <text evidence="3">The sequence shown here is derived from an EMBL/GenBank/DDBJ whole genome shotgun (WGS) entry which is preliminary data.</text>
</comment>
<dbReference type="SUPFAM" id="SSF46689">
    <property type="entry name" value="Homeodomain-like"/>
    <property type="match status" value="1"/>
</dbReference>
<dbReference type="EMBL" id="NIOJ01000003">
    <property type="protein sequence ID" value="PNU01266.1"/>
    <property type="molecule type" value="Genomic_DNA"/>
</dbReference>
<proteinExistence type="inferred from homology"/>
<dbReference type="Gene3D" id="1.10.10.2840">
    <property type="entry name" value="PucR C-terminal helix-turn-helix domain"/>
    <property type="match status" value="1"/>
</dbReference>
<dbReference type="PANTHER" id="PTHR33744">
    <property type="entry name" value="CARBOHYDRATE DIACID REGULATOR"/>
    <property type="match status" value="1"/>
</dbReference>